<dbReference type="InterPro" id="IPR029058">
    <property type="entry name" value="AB_hydrolase_fold"/>
</dbReference>
<evidence type="ECO:0000259" key="1">
    <source>
        <dbReference type="Pfam" id="PF00561"/>
    </source>
</evidence>
<dbReference type="Proteomes" id="UP001603013">
    <property type="component" value="Unassembled WGS sequence"/>
</dbReference>
<organism evidence="2 3">
    <name type="scientific">Streptomyces lateritius</name>
    <dbReference type="NCBI Taxonomy" id="67313"/>
    <lineage>
        <taxon>Bacteria</taxon>
        <taxon>Bacillati</taxon>
        <taxon>Actinomycetota</taxon>
        <taxon>Actinomycetes</taxon>
        <taxon>Kitasatosporales</taxon>
        <taxon>Streptomycetaceae</taxon>
        <taxon>Streptomyces</taxon>
    </lineage>
</organism>
<evidence type="ECO:0000313" key="2">
    <source>
        <dbReference type="EMBL" id="MFF8275982.1"/>
    </source>
</evidence>
<dbReference type="Pfam" id="PF00561">
    <property type="entry name" value="Abhydrolase_1"/>
    <property type="match status" value="1"/>
</dbReference>
<comment type="caution">
    <text evidence="2">The sequence shown here is derived from an EMBL/GenBank/DDBJ whole genome shotgun (WGS) entry which is preliminary data.</text>
</comment>
<keyword evidence="2" id="KW-0378">Hydrolase</keyword>
<dbReference type="PRINTS" id="PR00111">
    <property type="entry name" value="ABHYDROLASE"/>
</dbReference>
<sequence>MPTFSAPDGTRLAYRVTGNGTPVVCVPGGPADSAYLGDLGGLSAHHRLIVLDLRGTGRSAVPEDASTYRCDHLVDDVEALRVHLGLSRIGLLGHSAGANLAAQYTARYPGNVGRLALITPGSRAVGIAITGEVRRGVARLRRDEPWFPAAYAALEAITRGEGGAWEAVAPFFYGRWDAAARRHHAAGRPENEEAVARFAAEGAFAPAATRAALASFEAPVLLLAGEFDVNSPPLSVAEFAALFPGAELRVQPGAGHYPWLDDAGRFVATTAAFLSAGTEGA</sequence>
<dbReference type="InterPro" id="IPR000073">
    <property type="entry name" value="AB_hydrolase_1"/>
</dbReference>
<dbReference type="GO" id="GO:0016787">
    <property type="term" value="F:hydrolase activity"/>
    <property type="evidence" value="ECO:0007669"/>
    <property type="project" value="UniProtKB-KW"/>
</dbReference>
<feature type="domain" description="AB hydrolase-1" evidence="1">
    <location>
        <begin position="22"/>
        <end position="262"/>
    </location>
</feature>
<name>A0ABW6Y841_9ACTN</name>
<proteinExistence type="predicted"/>
<reference evidence="2 3" key="1">
    <citation type="submission" date="2024-10" db="EMBL/GenBank/DDBJ databases">
        <title>The Natural Products Discovery Center: Release of the First 8490 Sequenced Strains for Exploring Actinobacteria Biosynthetic Diversity.</title>
        <authorList>
            <person name="Kalkreuter E."/>
            <person name="Kautsar S.A."/>
            <person name="Yang D."/>
            <person name="Bader C.D."/>
            <person name="Teijaro C.N."/>
            <person name="Fluegel L."/>
            <person name="Davis C.M."/>
            <person name="Simpson J.R."/>
            <person name="Lauterbach L."/>
            <person name="Steele A.D."/>
            <person name="Gui C."/>
            <person name="Meng S."/>
            <person name="Li G."/>
            <person name="Viehrig K."/>
            <person name="Ye F."/>
            <person name="Su P."/>
            <person name="Kiefer A.F."/>
            <person name="Nichols A."/>
            <person name="Cepeda A.J."/>
            <person name="Yan W."/>
            <person name="Fan B."/>
            <person name="Jiang Y."/>
            <person name="Adhikari A."/>
            <person name="Zheng C.-J."/>
            <person name="Schuster L."/>
            <person name="Cowan T.M."/>
            <person name="Smanski M.J."/>
            <person name="Chevrette M.G."/>
            <person name="De Carvalho L.P.S."/>
            <person name="Shen B."/>
        </authorList>
    </citation>
    <scope>NUCLEOTIDE SEQUENCE [LARGE SCALE GENOMIC DNA]</scope>
    <source>
        <strain evidence="2 3">NPDC015755</strain>
    </source>
</reference>
<dbReference type="InterPro" id="IPR050266">
    <property type="entry name" value="AB_hydrolase_sf"/>
</dbReference>
<dbReference type="RefSeq" id="WP_391933566.1">
    <property type="nucleotide sequence ID" value="NZ_JBIBSM010000003.1"/>
</dbReference>
<evidence type="ECO:0000313" key="3">
    <source>
        <dbReference type="Proteomes" id="UP001603013"/>
    </source>
</evidence>
<accession>A0ABW6Y841</accession>
<dbReference type="Gene3D" id="3.40.50.1820">
    <property type="entry name" value="alpha/beta hydrolase"/>
    <property type="match status" value="1"/>
</dbReference>
<keyword evidence="3" id="KW-1185">Reference proteome</keyword>
<gene>
    <name evidence="2" type="ORF">ACF05T_07685</name>
</gene>
<dbReference type="PANTHER" id="PTHR43798:SF27">
    <property type="entry name" value="HYDROLASE ALPHA_BETA HYDROLASE FOLD FAMILY"/>
    <property type="match status" value="1"/>
</dbReference>
<dbReference type="SUPFAM" id="SSF53474">
    <property type="entry name" value="alpha/beta-Hydrolases"/>
    <property type="match status" value="1"/>
</dbReference>
<dbReference type="PANTHER" id="PTHR43798">
    <property type="entry name" value="MONOACYLGLYCEROL LIPASE"/>
    <property type="match status" value="1"/>
</dbReference>
<dbReference type="EMBL" id="JBIBSM010000003">
    <property type="protein sequence ID" value="MFF8275982.1"/>
    <property type="molecule type" value="Genomic_DNA"/>
</dbReference>
<protein>
    <submittedName>
        <fullName evidence="2">Alpha/beta fold hydrolase</fullName>
    </submittedName>
</protein>